<dbReference type="InterPro" id="IPR050109">
    <property type="entry name" value="HTH-type_TetR-like_transc_reg"/>
</dbReference>
<dbReference type="RefSeq" id="WP_122151344.1">
    <property type="nucleotide sequence ID" value="NZ_RFFI01000211.1"/>
</dbReference>
<sequence length="234" mass="24242">MTEQQDVAARIVAAAADLLAREGREAVTTRSVSAAAGVQPPAIYRRFGDMAGLLAAVADDGFARYLARKQAQEPSGDPVDDLRAGWDLHQEFARENPAAYVLMYGPDRSGGTAGAVARSLAILHGLVQRVAAAGRLRTTVAEAADAVHAAGLGVALERMRQPDGDVGLSERVREAVLAAVTTPDPDGATTATRDMRDLSARAVGLRAALAEADAPVTPGEAALLDELLARLSAA</sequence>
<dbReference type="InterPro" id="IPR036271">
    <property type="entry name" value="Tet_transcr_reg_TetR-rel_C_sf"/>
</dbReference>
<keyword evidence="1" id="KW-0805">Transcription regulation</keyword>
<dbReference type="AlphaFoldDB" id="A0A3M2IMR7"/>
<dbReference type="GO" id="GO:0003700">
    <property type="term" value="F:DNA-binding transcription factor activity"/>
    <property type="evidence" value="ECO:0007669"/>
    <property type="project" value="TreeGrafter"/>
</dbReference>
<evidence type="ECO:0000256" key="2">
    <source>
        <dbReference type="ARBA" id="ARBA00023125"/>
    </source>
</evidence>
<keyword evidence="2 4" id="KW-0238">DNA-binding</keyword>
<evidence type="ECO:0000256" key="3">
    <source>
        <dbReference type="ARBA" id="ARBA00023163"/>
    </source>
</evidence>
<dbReference type="OrthoDB" id="3784817at2"/>
<dbReference type="EMBL" id="RFFI01000211">
    <property type="protein sequence ID" value="RMI02449.1"/>
    <property type="molecule type" value="Genomic_DNA"/>
</dbReference>
<evidence type="ECO:0000256" key="1">
    <source>
        <dbReference type="ARBA" id="ARBA00023015"/>
    </source>
</evidence>
<keyword evidence="3" id="KW-0804">Transcription</keyword>
<dbReference type="SUPFAM" id="SSF46689">
    <property type="entry name" value="Homeodomain-like"/>
    <property type="match status" value="1"/>
</dbReference>
<feature type="DNA-binding region" description="H-T-H motif" evidence="4">
    <location>
        <begin position="28"/>
        <end position="47"/>
    </location>
</feature>
<dbReference type="GO" id="GO:0000976">
    <property type="term" value="F:transcription cis-regulatory region binding"/>
    <property type="evidence" value="ECO:0007669"/>
    <property type="project" value="TreeGrafter"/>
</dbReference>
<keyword evidence="7" id="KW-1185">Reference proteome</keyword>
<evidence type="ECO:0000259" key="5">
    <source>
        <dbReference type="PROSITE" id="PS50977"/>
    </source>
</evidence>
<feature type="domain" description="HTH tetR-type" evidence="5">
    <location>
        <begin position="5"/>
        <end position="65"/>
    </location>
</feature>
<evidence type="ECO:0000313" key="6">
    <source>
        <dbReference type="EMBL" id="RMI02449.1"/>
    </source>
</evidence>
<dbReference type="SUPFAM" id="SSF48498">
    <property type="entry name" value="Tetracyclin repressor-like, C-terminal domain"/>
    <property type="match status" value="1"/>
</dbReference>
<dbReference type="InterPro" id="IPR001647">
    <property type="entry name" value="HTH_TetR"/>
</dbReference>
<proteinExistence type="predicted"/>
<dbReference type="Proteomes" id="UP000269289">
    <property type="component" value="Unassembled WGS sequence"/>
</dbReference>
<dbReference type="PANTHER" id="PTHR30055:SF234">
    <property type="entry name" value="HTH-TYPE TRANSCRIPTIONAL REGULATOR BETI"/>
    <property type="match status" value="1"/>
</dbReference>
<comment type="caution">
    <text evidence="6">The sequence shown here is derived from an EMBL/GenBank/DDBJ whole genome shotgun (WGS) entry which is preliminary data.</text>
</comment>
<dbReference type="Gene3D" id="1.10.357.10">
    <property type="entry name" value="Tetracycline Repressor, domain 2"/>
    <property type="match status" value="1"/>
</dbReference>
<accession>A0A3M2IMR7</accession>
<name>A0A3M2IMR7_9CELL</name>
<evidence type="ECO:0000256" key="4">
    <source>
        <dbReference type="PROSITE-ProRule" id="PRU00335"/>
    </source>
</evidence>
<evidence type="ECO:0000313" key="7">
    <source>
        <dbReference type="Proteomes" id="UP000269289"/>
    </source>
</evidence>
<dbReference type="PANTHER" id="PTHR30055">
    <property type="entry name" value="HTH-TYPE TRANSCRIPTIONAL REGULATOR RUTR"/>
    <property type="match status" value="1"/>
</dbReference>
<dbReference type="Pfam" id="PF00440">
    <property type="entry name" value="TetR_N"/>
    <property type="match status" value="1"/>
</dbReference>
<dbReference type="PROSITE" id="PS50977">
    <property type="entry name" value="HTH_TETR_2"/>
    <property type="match status" value="1"/>
</dbReference>
<reference evidence="6 7" key="1">
    <citation type="submission" date="2018-10" db="EMBL/GenBank/DDBJ databases">
        <title>Isolation, diversity and antifungal activity of actinobacteria from wheat.</title>
        <authorList>
            <person name="Han C."/>
        </authorList>
    </citation>
    <scope>NUCLEOTIDE SEQUENCE [LARGE SCALE GENOMIC DNA]</scope>
    <source>
        <strain evidence="6 7">NEAU-YY56</strain>
    </source>
</reference>
<dbReference type="PRINTS" id="PR00455">
    <property type="entry name" value="HTHTETR"/>
</dbReference>
<dbReference type="InterPro" id="IPR009057">
    <property type="entry name" value="Homeodomain-like_sf"/>
</dbReference>
<gene>
    <name evidence="6" type="ORF">EBM89_20090</name>
</gene>
<protein>
    <submittedName>
        <fullName evidence="6">TetR/AcrR family transcriptional regulator</fullName>
    </submittedName>
</protein>
<organism evidence="6 7">
    <name type="scientific">Cellulomonas triticagri</name>
    <dbReference type="NCBI Taxonomy" id="2483352"/>
    <lineage>
        <taxon>Bacteria</taxon>
        <taxon>Bacillati</taxon>
        <taxon>Actinomycetota</taxon>
        <taxon>Actinomycetes</taxon>
        <taxon>Micrococcales</taxon>
        <taxon>Cellulomonadaceae</taxon>
        <taxon>Cellulomonas</taxon>
    </lineage>
</organism>